<feature type="transmembrane region" description="Helical" evidence="2">
    <location>
        <begin position="173"/>
        <end position="198"/>
    </location>
</feature>
<dbReference type="GeneID" id="28830107"/>
<dbReference type="KEGG" id="psco:LY89DRAFT_738523"/>
<reference evidence="3 4" key="1">
    <citation type="submission" date="2015-10" db="EMBL/GenBank/DDBJ databases">
        <title>Full genome of DAOMC 229536 Phialocephala scopiformis, a fungal endophyte of spruce producing the potent anti-insectan compound rugulosin.</title>
        <authorList>
            <consortium name="DOE Joint Genome Institute"/>
            <person name="Walker A.K."/>
            <person name="Frasz S.L."/>
            <person name="Seifert K.A."/>
            <person name="Miller J.D."/>
            <person name="Mondo S.J."/>
            <person name="Labutti K."/>
            <person name="Lipzen A."/>
            <person name="Dockter R."/>
            <person name="Kennedy M."/>
            <person name="Grigoriev I.V."/>
            <person name="Spatafora J.W."/>
        </authorList>
    </citation>
    <scope>NUCLEOTIDE SEQUENCE [LARGE SCALE GENOMIC DNA]</scope>
    <source>
        <strain evidence="3 4">CBS 120377</strain>
    </source>
</reference>
<accession>A0A194WWC7</accession>
<keyword evidence="2" id="KW-0472">Membrane</keyword>
<proteinExistence type="predicted"/>
<feature type="region of interest" description="Disordered" evidence="1">
    <location>
        <begin position="215"/>
        <end position="238"/>
    </location>
</feature>
<feature type="transmembrane region" description="Helical" evidence="2">
    <location>
        <begin position="12"/>
        <end position="37"/>
    </location>
</feature>
<keyword evidence="4" id="KW-1185">Reference proteome</keyword>
<dbReference type="AlphaFoldDB" id="A0A194WWC7"/>
<feature type="transmembrane region" description="Helical" evidence="2">
    <location>
        <begin position="149"/>
        <end position="167"/>
    </location>
</feature>
<feature type="transmembrane region" description="Helical" evidence="2">
    <location>
        <begin position="117"/>
        <end position="137"/>
    </location>
</feature>
<organism evidence="3 4">
    <name type="scientific">Mollisia scopiformis</name>
    <name type="common">Conifer needle endophyte fungus</name>
    <name type="synonym">Phialocephala scopiformis</name>
    <dbReference type="NCBI Taxonomy" id="149040"/>
    <lineage>
        <taxon>Eukaryota</taxon>
        <taxon>Fungi</taxon>
        <taxon>Dikarya</taxon>
        <taxon>Ascomycota</taxon>
        <taxon>Pezizomycotina</taxon>
        <taxon>Leotiomycetes</taxon>
        <taxon>Helotiales</taxon>
        <taxon>Mollisiaceae</taxon>
        <taxon>Mollisia</taxon>
    </lineage>
</organism>
<feature type="transmembrane region" description="Helical" evidence="2">
    <location>
        <begin position="260"/>
        <end position="284"/>
    </location>
</feature>
<evidence type="ECO:0000313" key="3">
    <source>
        <dbReference type="EMBL" id="KUJ11882.1"/>
    </source>
</evidence>
<feature type="compositionally biased region" description="Basic and acidic residues" evidence="1">
    <location>
        <begin position="222"/>
        <end position="238"/>
    </location>
</feature>
<feature type="transmembrane region" description="Helical" evidence="2">
    <location>
        <begin position="43"/>
        <end position="60"/>
    </location>
</feature>
<feature type="compositionally biased region" description="Polar residues" evidence="1">
    <location>
        <begin position="473"/>
        <end position="488"/>
    </location>
</feature>
<feature type="region of interest" description="Disordered" evidence="1">
    <location>
        <begin position="464"/>
        <end position="517"/>
    </location>
</feature>
<dbReference type="RefSeq" id="XP_018066237.1">
    <property type="nucleotide sequence ID" value="XM_018220381.1"/>
</dbReference>
<dbReference type="InParanoid" id="A0A194WWC7"/>
<dbReference type="Proteomes" id="UP000070700">
    <property type="component" value="Unassembled WGS sequence"/>
</dbReference>
<keyword evidence="2" id="KW-0812">Transmembrane</keyword>
<dbReference type="EMBL" id="KQ947425">
    <property type="protein sequence ID" value="KUJ11882.1"/>
    <property type="molecule type" value="Genomic_DNA"/>
</dbReference>
<evidence type="ECO:0000256" key="1">
    <source>
        <dbReference type="SAM" id="MobiDB-lite"/>
    </source>
</evidence>
<keyword evidence="2" id="KW-1133">Transmembrane helix</keyword>
<gene>
    <name evidence="3" type="ORF">LY89DRAFT_738523</name>
</gene>
<feature type="transmembrane region" description="Helical" evidence="2">
    <location>
        <begin position="304"/>
        <end position="326"/>
    </location>
</feature>
<dbReference type="OrthoDB" id="5287295at2759"/>
<feature type="region of interest" description="Disordered" evidence="1">
    <location>
        <begin position="368"/>
        <end position="421"/>
    </location>
</feature>
<sequence length="517" mass="57161">MAPGIPSQAVGVSIAVLLYSSICLSLSTMLTCLLVSFGESWSYVTIFAGFTAFSTAASIAQQLHYATSWVIIKQAQFNKAVLALTQKGLAFGGAAQIVDQILFFIQFYCYNVMSLNILFWTIALFTGSWGIRAKWLGDWHERVAPISKVFSVLFPALIVGLLNVSAIQVNAGLFIFISYVTMFSSLSMGSVLLVLILYKYMKTRRLVSGYSRRGKWWASGSSKDRSDNRSGNRSENDVGTRYTAETAVTNTRRSIYDRALITRFTIGFVILALFEVAIIVFTLFQANNNAAIAASGQPDHSISGTISDIVLFIPGVTASLMAFLVFGTTKNWRQYRDLITGGCGIRKKLIIKRVRRAEEAARPQGLEFERLPSLQKSPSEEERKKGKEAVDRIKMFVKEVGRDDSSNEGEGSGSSGIRVDTERIVQFHPASHSKYNAADLISPVPGRAGENISHSVNVAPSFEPEDQVIQYGRSESQQQQGHARQISGTGEPRRFVMEHLPQTQHKHNDFIESDSSE</sequence>
<evidence type="ECO:0000313" key="4">
    <source>
        <dbReference type="Proteomes" id="UP000070700"/>
    </source>
</evidence>
<name>A0A194WWC7_MOLSC</name>
<evidence type="ECO:0000256" key="2">
    <source>
        <dbReference type="SAM" id="Phobius"/>
    </source>
</evidence>
<feature type="transmembrane region" description="Helical" evidence="2">
    <location>
        <begin position="81"/>
        <end position="105"/>
    </location>
</feature>
<protein>
    <submittedName>
        <fullName evidence="3">Uncharacterized protein</fullName>
    </submittedName>
</protein>
<feature type="compositionally biased region" description="Basic and acidic residues" evidence="1">
    <location>
        <begin position="378"/>
        <end position="405"/>
    </location>
</feature>